<accession>A0A392S851</accession>
<evidence type="ECO:0000313" key="3">
    <source>
        <dbReference type="Proteomes" id="UP000265520"/>
    </source>
</evidence>
<comment type="caution">
    <text evidence="2">The sequence shown here is derived from an EMBL/GenBank/DDBJ whole genome shotgun (WGS) entry which is preliminary data.</text>
</comment>
<evidence type="ECO:0000313" key="2">
    <source>
        <dbReference type="EMBL" id="MCI45061.1"/>
    </source>
</evidence>
<dbReference type="AlphaFoldDB" id="A0A392S851"/>
<proteinExistence type="predicted"/>
<organism evidence="2 3">
    <name type="scientific">Trifolium medium</name>
    <dbReference type="NCBI Taxonomy" id="97028"/>
    <lineage>
        <taxon>Eukaryota</taxon>
        <taxon>Viridiplantae</taxon>
        <taxon>Streptophyta</taxon>
        <taxon>Embryophyta</taxon>
        <taxon>Tracheophyta</taxon>
        <taxon>Spermatophyta</taxon>
        <taxon>Magnoliopsida</taxon>
        <taxon>eudicotyledons</taxon>
        <taxon>Gunneridae</taxon>
        <taxon>Pentapetalae</taxon>
        <taxon>rosids</taxon>
        <taxon>fabids</taxon>
        <taxon>Fabales</taxon>
        <taxon>Fabaceae</taxon>
        <taxon>Papilionoideae</taxon>
        <taxon>50 kb inversion clade</taxon>
        <taxon>NPAAA clade</taxon>
        <taxon>Hologalegina</taxon>
        <taxon>IRL clade</taxon>
        <taxon>Trifolieae</taxon>
        <taxon>Trifolium</taxon>
    </lineage>
</organism>
<sequence length="55" mass="5764">YEQYGAHMRAQEEQRAAASASAAAASHGSPFFTLGELGMDDSPGFQNFMDPPASG</sequence>
<evidence type="ECO:0000256" key="1">
    <source>
        <dbReference type="SAM" id="MobiDB-lite"/>
    </source>
</evidence>
<feature type="non-terminal residue" evidence="2">
    <location>
        <position position="1"/>
    </location>
</feature>
<reference evidence="2 3" key="1">
    <citation type="journal article" date="2018" name="Front. Plant Sci.">
        <title>Red Clover (Trifolium pratense) and Zigzag Clover (T. medium) - A Picture of Genomic Similarities and Differences.</title>
        <authorList>
            <person name="Dluhosova J."/>
            <person name="Istvanek J."/>
            <person name="Nedelnik J."/>
            <person name="Repkova J."/>
        </authorList>
    </citation>
    <scope>NUCLEOTIDE SEQUENCE [LARGE SCALE GENOMIC DNA]</scope>
    <source>
        <strain evidence="3">cv. 10/8</strain>
        <tissue evidence="2">Leaf</tissue>
    </source>
</reference>
<protein>
    <submittedName>
        <fullName evidence="2">Uncharacterized protein</fullName>
    </submittedName>
</protein>
<feature type="region of interest" description="Disordered" evidence="1">
    <location>
        <begin position="1"/>
        <end position="23"/>
    </location>
</feature>
<dbReference type="Proteomes" id="UP000265520">
    <property type="component" value="Unassembled WGS sequence"/>
</dbReference>
<keyword evidence="3" id="KW-1185">Reference proteome</keyword>
<dbReference type="EMBL" id="LXQA010339069">
    <property type="protein sequence ID" value="MCI45061.1"/>
    <property type="molecule type" value="Genomic_DNA"/>
</dbReference>
<name>A0A392S851_9FABA</name>